<accession>A0AAE3JIN2</accession>
<dbReference type="RefSeq" id="WP_230754558.1">
    <property type="nucleotide sequence ID" value="NZ_JAINWA010000001.1"/>
</dbReference>
<sequence length="85" mass="9048">MSEKIKVVICSGTACFVMGASEILLLEESLPEDLKDKVEIEGATCLGLCKDSKNGKAPFVTINGEVMTEATLPGVLQKIQEFADA</sequence>
<name>A0AAE3JIN2_9SPIR</name>
<reference evidence="1" key="1">
    <citation type="submission" date="2021-08" db="EMBL/GenBank/DDBJ databases">
        <title>Comparative analyses of Brucepasteria parasyntrophica and Teretinema zuelzerae.</title>
        <authorList>
            <person name="Song Y."/>
            <person name="Brune A."/>
        </authorList>
    </citation>
    <scope>NUCLEOTIDE SEQUENCE</scope>
    <source>
        <strain evidence="1">DSM 1903</strain>
    </source>
</reference>
<proteinExistence type="predicted"/>
<dbReference type="CDD" id="cd02980">
    <property type="entry name" value="TRX_Fd_family"/>
    <property type="match status" value="1"/>
</dbReference>
<dbReference type="Proteomes" id="UP001198163">
    <property type="component" value="Unassembled WGS sequence"/>
</dbReference>
<evidence type="ECO:0000313" key="2">
    <source>
        <dbReference type="Proteomes" id="UP001198163"/>
    </source>
</evidence>
<evidence type="ECO:0000313" key="1">
    <source>
        <dbReference type="EMBL" id="MCD1654371.1"/>
    </source>
</evidence>
<gene>
    <name evidence="1" type="ORF">K7J14_06590</name>
</gene>
<dbReference type="AlphaFoldDB" id="A0AAE3JIN2"/>
<dbReference type="InterPro" id="IPR036249">
    <property type="entry name" value="Thioredoxin-like_sf"/>
</dbReference>
<dbReference type="Gene3D" id="3.40.30.10">
    <property type="entry name" value="Glutaredoxin"/>
    <property type="match status" value="1"/>
</dbReference>
<protein>
    <submittedName>
        <fullName evidence="1">NAD(P)H-dependent oxidoreductase subunit E</fullName>
    </submittedName>
</protein>
<dbReference type="Pfam" id="PF01257">
    <property type="entry name" value="2Fe-2S_thioredx"/>
    <property type="match status" value="1"/>
</dbReference>
<dbReference type="EMBL" id="JAINWA010000001">
    <property type="protein sequence ID" value="MCD1654371.1"/>
    <property type="molecule type" value="Genomic_DNA"/>
</dbReference>
<organism evidence="1 2">
    <name type="scientific">Teretinema zuelzerae</name>
    <dbReference type="NCBI Taxonomy" id="156"/>
    <lineage>
        <taxon>Bacteria</taxon>
        <taxon>Pseudomonadati</taxon>
        <taxon>Spirochaetota</taxon>
        <taxon>Spirochaetia</taxon>
        <taxon>Spirochaetales</taxon>
        <taxon>Treponemataceae</taxon>
        <taxon>Teretinema</taxon>
    </lineage>
</organism>
<comment type="caution">
    <text evidence="1">The sequence shown here is derived from an EMBL/GenBank/DDBJ whole genome shotgun (WGS) entry which is preliminary data.</text>
</comment>
<keyword evidence="2" id="KW-1185">Reference proteome</keyword>
<dbReference type="SUPFAM" id="SSF52833">
    <property type="entry name" value="Thioredoxin-like"/>
    <property type="match status" value="1"/>
</dbReference>